<dbReference type="AlphaFoldDB" id="A0A0F9U4B2"/>
<dbReference type="EMBL" id="LAZR01000147">
    <property type="protein sequence ID" value="KKN86429.1"/>
    <property type="molecule type" value="Genomic_DNA"/>
</dbReference>
<accession>A0A0F9U4B2</accession>
<proteinExistence type="predicted"/>
<name>A0A0F9U4B2_9ZZZZ</name>
<evidence type="ECO:0000313" key="1">
    <source>
        <dbReference type="EMBL" id="KKN86429.1"/>
    </source>
</evidence>
<sequence length="71" mass="8035">MSKRYEKEMTAADLAAVKDEDIDTSDIPELDDAFWSKARLVEPDLTQPVTLRVKKSVLDVYKAQGRATRHA</sequence>
<protein>
    <submittedName>
        <fullName evidence="1">Uncharacterized protein</fullName>
    </submittedName>
</protein>
<gene>
    <name evidence="1" type="ORF">LCGC14_0268280</name>
</gene>
<reference evidence="1" key="1">
    <citation type="journal article" date="2015" name="Nature">
        <title>Complex archaea that bridge the gap between prokaryotes and eukaryotes.</title>
        <authorList>
            <person name="Spang A."/>
            <person name="Saw J.H."/>
            <person name="Jorgensen S.L."/>
            <person name="Zaremba-Niedzwiedzka K."/>
            <person name="Martijn J."/>
            <person name="Lind A.E."/>
            <person name="van Eijk R."/>
            <person name="Schleper C."/>
            <person name="Guy L."/>
            <person name="Ettema T.J."/>
        </authorList>
    </citation>
    <scope>NUCLEOTIDE SEQUENCE</scope>
</reference>
<comment type="caution">
    <text evidence="1">The sequence shown here is derived from an EMBL/GenBank/DDBJ whole genome shotgun (WGS) entry which is preliminary data.</text>
</comment>
<organism evidence="1">
    <name type="scientific">marine sediment metagenome</name>
    <dbReference type="NCBI Taxonomy" id="412755"/>
    <lineage>
        <taxon>unclassified sequences</taxon>
        <taxon>metagenomes</taxon>
        <taxon>ecological metagenomes</taxon>
    </lineage>
</organism>